<dbReference type="AlphaFoldDB" id="A0A3R9QS92"/>
<evidence type="ECO:0000313" key="2">
    <source>
        <dbReference type="EMBL" id="RSN71439.1"/>
    </source>
</evidence>
<dbReference type="SUPFAM" id="SSF56300">
    <property type="entry name" value="Metallo-dependent phosphatases"/>
    <property type="match status" value="1"/>
</dbReference>
<dbReference type="RefSeq" id="WP_125672976.1">
    <property type="nucleotide sequence ID" value="NZ_RCOS01000175.1"/>
</dbReference>
<dbReference type="Pfam" id="PF00149">
    <property type="entry name" value="Metallophos"/>
    <property type="match status" value="1"/>
</dbReference>
<dbReference type="Gene3D" id="3.60.21.10">
    <property type="match status" value="1"/>
</dbReference>
<proteinExistence type="predicted"/>
<dbReference type="GO" id="GO:0016787">
    <property type="term" value="F:hydrolase activity"/>
    <property type="evidence" value="ECO:0007669"/>
    <property type="project" value="InterPro"/>
</dbReference>
<dbReference type="EMBL" id="RCOS01000175">
    <property type="protein sequence ID" value="RSN71439.1"/>
    <property type="molecule type" value="Genomic_DNA"/>
</dbReference>
<evidence type="ECO:0000313" key="3">
    <source>
        <dbReference type="EMBL" id="RZN60191.1"/>
    </source>
</evidence>
<sequence length="241" mass="26362">MDKLSINIIATSDIHAPAGLSLLRKATSSVNFDADIMILAGDLIDRGKKEYYGEVLRILDSLGDIPKIAVFGNDEFDSIKEDLKKEFGGEIIFLDDGALTMVISGISVGIVGTKGSLERPTSWQRSNIPGISRIYEERISTIGKLISELKTDVRILVSHYAPTFRTLAGEDPSTWKFLGHRGYEEIIVKNKLSLVVHGHSHRGLRKAVIGSTPVYNVALPLWKELVCISISASPAGLNSFL</sequence>
<accession>A0A3R9QS92</accession>
<feature type="domain" description="Calcineurin-like phosphoesterase" evidence="1">
    <location>
        <begin position="7"/>
        <end position="202"/>
    </location>
</feature>
<keyword evidence="4" id="KW-1185">Reference proteome</keyword>
<reference evidence="3 5" key="2">
    <citation type="journal article" date="2019" name="Nat. Microbiol.">
        <title>Wide diversity of methane and short-chain alkane metabolisms in uncultured archaea.</title>
        <authorList>
            <person name="Borrel G."/>
            <person name="Adam P.S."/>
            <person name="McKay L.J."/>
            <person name="Chen L.X."/>
            <person name="Sierra-Garcia I.N."/>
            <person name="Sieber C.M."/>
            <person name="Letourneur Q."/>
            <person name="Ghozlane A."/>
            <person name="Andersen G.L."/>
            <person name="Li W.J."/>
            <person name="Hallam S.J."/>
            <person name="Muyzer G."/>
            <person name="de Oliveira V.M."/>
            <person name="Inskeep W.P."/>
            <person name="Banfield J.F."/>
            <person name="Gribaldo S."/>
        </authorList>
    </citation>
    <scope>NUCLEOTIDE SEQUENCE [LARGE SCALE GENOMIC DNA]</scope>
    <source>
        <strain evidence="3">NM4</strain>
    </source>
</reference>
<name>A0A3R9QS92_9CREN</name>
<dbReference type="EMBL" id="RXII01000093">
    <property type="protein sequence ID" value="RZN60191.1"/>
    <property type="molecule type" value="Genomic_DNA"/>
</dbReference>
<dbReference type="PANTHER" id="PTHR31302:SF0">
    <property type="entry name" value="TRANSMEMBRANE PROTEIN WITH METALLOPHOSPHOESTERASE DOMAIN"/>
    <property type="match status" value="1"/>
</dbReference>
<dbReference type="Proteomes" id="UP000316217">
    <property type="component" value="Unassembled WGS sequence"/>
</dbReference>
<evidence type="ECO:0000313" key="5">
    <source>
        <dbReference type="Proteomes" id="UP000316217"/>
    </source>
</evidence>
<reference evidence="2 4" key="1">
    <citation type="submission" date="2018-10" db="EMBL/GenBank/DDBJ databases">
        <title>Co-occurring genomic capacity for anaerobic methane metabolism and dissimilatory sulfite reduction discovered in the Korarchaeota.</title>
        <authorList>
            <person name="Mckay L.J."/>
            <person name="Dlakic M."/>
            <person name="Fields M.W."/>
            <person name="Delmont T.O."/>
            <person name="Eren A.M."/>
            <person name="Jay Z.J."/>
            <person name="Klingelsmith K.B."/>
            <person name="Rusch D.B."/>
            <person name="Inskeep W.P."/>
        </authorList>
    </citation>
    <scope>NUCLEOTIDE SEQUENCE [LARGE SCALE GENOMIC DNA]</scope>
    <source>
        <strain evidence="2 4">MDKW</strain>
    </source>
</reference>
<dbReference type="OrthoDB" id="15074at2157"/>
<dbReference type="InterPro" id="IPR029052">
    <property type="entry name" value="Metallo-depent_PP-like"/>
</dbReference>
<dbReference type="InterPro" id="IPR004843">
    <property type="entry name" value="Calcineurin-like_PHP"/>
</dbReference>
<protein>
    <recommendedName>
        <fullName evidence="1">Calcineurin-like phosphoesterase domain-containing protein</fullName>
    </recommendedName>
</protein>
<dbReference type="Proteomes" id="UP000277582">
    <property type="component" value="Unassembled WGS sequence"/>
</dbReference>
<evidence type="ECO:0000313" key="4">
    <source>
        <dbReference type="Proteomes" id="UP000277582"/>
    </source>
</evidence>
<dbReference type="InterPro" id="IPR051158">
    <property type="entry name" value="Metallophosphoesterase_sf"/>
</dbReference>
<comment type="caution">
    <text evidence="2">The sequence shown here is derived from an EMBL/GenBank/DDBJ whole genome shotgun (WGS) entry which is preliminary data.</text>
</comment>
<evidence type="ECO:0000259" key="1">
    <source>
        <dbReference type="Pfam" id="PF00149"/>
    </source>
</evidence>
<organism evidence="2 4">
    <name type="scientific">Candidatus Methanodesulfokora washburnensis</name>
    <dbReference type="NCBI Taxonomy" id="2478471"/>
    <lineage>
        <taxon>Archaea</taxon>
        <taxon>Thermoproteota</taxon>
        <taxon>Candidatus Korarchaeia</taxon>
        <taxon>Candidatus Korarchaeia incertae sedis</taxon>
        <taxon>Candidatus Methanodesulfokora</taxon>
    </lineage>
</organism>
<gene>
    <name evidence="2" type="ORF">D6D85_16095</name>
    <name evidence="3" type="ORF">EF810_06095</name>
</gene>
<dbReference type="PANTHER" id="PTHR31302">
    <property type="entry name" value="TRANSMEMBRANE PROTEIN WITH METALLOPHOSPHOESTERASE DOMAIN-RELATED"/>
    <property type="match status" value="1"/>
</dbReference>